<evidence type="ECO:0000256" key="3">
    <source>
        <dbReference type="ARBA" id="ARBA00022553"/>
    </source>
</evidence>
<keyword evidence="8" id="KW-1185">Reference proteome</keyword>
<dbReference type="WBParaSite" id="TCNE_0001252501-mRNA-1">
    <property type="protein sequence ID" value="TCNE_0001252501-mRNA-1"/>
    <property type="gene ID" value="TCNE_0001252501"/>
</dbReference>
<dbReference type="Proteomes" id="UP000050794">
    <property type="component" value="Unassembled WGS sequence"/>
</dbReference>
<dbReference type="InterPro" id="IPR001060">
    <property type="entry name" value="FCH_dom"/>
</dbReference>
<organism evidence="8 9">
    <name type="scientific">Toxocara canis</name>
    <name type="common">Canine roundworm</name>
    <dbReference type="NCBI Taxonomy" id="6265"/>
    <lineage>
        <taxon>Eukaryota</taxon>
        <taxon>Metazoa</taxon>
        <taxon>Ecdysozoa</taxon>
        <taxon>Nematoda</taxon>
        <taxon>Chromadorea</taxon>
        <taxon>Rhabditida</taxon>
        <taxon>Spirurina</taxon>
        <taxon>Ascaridomorpha</taxon>
        <taxon>Ascaridoidea</taxon>
        <taxon>Toxocaridae</taxon>
        <taxon>Toxocara</taxon>
    </lineage>
</organism>
<dbReference type="GO" id="GO:0005886">
    <property type="term" value="C:plasma membrane"/>
    <property type="evidence" value="ECO:0007669"/>
    <property type="project" value="TreeGrafter"/>
</dbReference>
<gene>
    <name evidence="7" type="ORF">TCNE_LOCUS12525</name>
</gene>
<evidence type="ECO:0000313" key="8">
    <source>
        <dbReference type="Proteomes" id="UP000050794"/>
    </source>
</evidence>
<keyword evidence="5" id="KW-0175">Coiled coil</keyword>
<reference evidence="9" key="1">
    <citation type="submission" date="2016-06" db="UniProtKB">
        <authorList>
            <consortium name="WormBaseParasite"/>
        </authorList>
    </citation>
    <scope>IDENTIFICATION</scope>
</reference>
<dbReference type="GO" id="GO:0005737">
    <property type="term" value="C:cytoplasm"/>
    <property type="evidence" value="ECO:0007669"/>
    <property type="project" value="TreeGrafter"/>
</dbReference>
<evidence type="ECO:0000256" key="4">
    <source>
        <dbReference type="ARBA" id="ARBA00023212"/>
    </source>
</evidence>
<dbReference type="Pfam" id="PF00611">
    <property type="entry name" value="FCH"/>
    <property type="match status" value="1"/>
</dbReference>
<dbReference type="InterPro" id="IPR031160">
    <property type="entry name" value="F_BAR_dom"/>
</dbReference>
<evidence type="ECO:0000313" key="7">
    <source>
        <dbReference type="EMBL" id="VDM43846.1"/>
    </source>
</evidence>
<evidence type="ECO:0000256" key="5">
    <source>
        <dbReference type="PROSITE-ProRule" id="PRU01077"/>
    </source>
</evidence>
<dbReference type="PANTHER" id="PTHR23065:SF7">
    <property type="entry name" value="NOSTRIN, ISOFORM H"/>
    <property type="match status" value="1"/>
</dbReference>
<evidence type="ECO:0000259" key="6">
    <source>
        <dbReference type="PROSITE" id="PS51741"/>
    </source>
</evidence>
<evidence type="ECO:0000256" key="1">
    <source>
        <dbReference type="ARBA" id="ARBA00004245"/>
    </source>
</evidence>
<keyword evidence="3" id="KW-0597">Phosphoprotein</keyword>
<dbReference type="SUPFAM" id="SSF103657">
    <property type="entry name" value="BAR/IMD domain-like"/>
    <property type="match status" value="1"/>
</dbReference>
<dbReference type="GO" id="GO:0043226">
    <property type="term" value="C:organelle"/>
    <property type="evidence" value="ECO:0007669"/>
    <property type="project" value="UniProtKB-ARBA"/>
</dbReference>
<evidence type="ECO:0000256" key="2">
    <source>
        <dbReference type="ARBA" id="ARBA00022490"/>
    </source>
</evidence>
<feature type="domain" description="F-BAR" evidence="6">
    <location>
        <begin position="1"/>
        <end position="251"/>
    </location>
</feature>
<dbReference type="Gene3D" id="1.20.1270.60">
    <property type="entry name" value="Arfaptin homology (AH) domain/BAR domain"/>
    <property type="match status" value="1"/>
</dbReference>
<dbReference type="AlphaFoldDB" id="A0A183UVK5"/>
<name>A0A183UVK5_TOXCA</name>
<proteinExistence type="predicted"/>
<keyword evidence="4" id="KW-0206">Cytoskeleton</keyword>
<dbReference type="PANTHER" id="PTHR23065">
    <property type="entry name" value="PROLINE-SERINE-THREONINE PHOSPHATASE INTERACTING PROTEIN 1"/>
    <property type="match status" value="1"/>
</dbReference>
<dbReference type="InterPro" id="IPR027267">
    <property type="entry name" value="AH/BAR_dom_sf"/>
</dbReference>
<dbReference type="EMBL" id="UYWY01021307">
    <property type="protein sequence ID" value="VDM43846.1"/>
    <property type="molecule type" value="Genomic_DNA"/>
</dbReference>
<comment type="subcellular location">
    <subcellularLocation>
        <location evidence="1">Cytoplasm</location>
        <location evidence="1">Cytoskeleton</location>
    </subcellularLocation>
</comment>
<accession>A0A183UVK5</accession>
<reference evidence="7 8" key="2">
    <citation type="submission" date="2018-11" db="EMBL/GenBank/DDBJ databases">
        <authorList>
            <consortium name="Pathogen Informatics"/>
        </authorList>
    </citation>
    <scope>NUCLEOTIDE SEQUENCE [LARGE SCALE GENOMIC DNA]</scope>
</reference>
<sequence length="415" mass="47308">MCNALQTPTTFPQLRQLVQANNEILREIIAIFDERASLDFAYSKTMHNLSGRLRKISHNSSGVIDQGWACVAEQFDSQATIHSNLGSAIADDIVQPLRAIFNSQHKTIRSSEQLVQRELNRLSERRAEAAKVKRQLHSSSRDLEKLDQLIDNEKNANIKLCVKKRRLLEQITKCEQTYVEETIEAEKQRRITDSVLRKNVERLEVVEKQRLAHCQTALGRFQRKIAQLGPNLNLMFERHMNALNVAVNADSIALVGNLKPTCSAHHTVHLCDFYAENFGEVMGGERRRWALQRVSALLHAYLEQNPQQPHDHQTSNVARFPLSEFIEYLSFKVDESIRSLDGMQNREYHRLGRFQQKTKDKQGLLQTLLIIPLAEETSDIAIPTPPSLPTTSSTGDYDYEQDADFLIVICIVGDA</sequence>
<keyword evidence="2" id="KW-0963">Cytoplasm</keyword>
<dbReference type="SMART" id="SM00055">
    <property type="entry name" value="FCH"/>
    <property type="match status" value="1"/>
</dbReference>
<evidence type="ECO:0000313" key="9">
    <source>
        <dbReference type="WBParaSite" id="TCNE_0001252501-mRNA-1"/>
    </source>
</evidence>
<dbReference type="PROSITE" id="PS51741">
    <property type="entry name" value="F_BAR"/>
    <property type="match status" value="1"/>
</dbReference>
<protein>
    <submittedName>
        <fullName evidence="9">F-BAR domain-containing protein</fullName>
    </submittedName>
</protein>